<dbReference type="AlphaFoldDB" id="A0A2K9NN69"/>
<dbReference type="InterPro" id="IPR027417">
    <property type="entry name" value="P-loop_NTPase"/>
</dbReference>
<dbReference type="Pfam" id="PF00270">
    <property type="entry name" value="DEAD"/>
    <property type="match status" value="1"/>
</dbReference>
<evidence type="ECO:0000313" key="5">
    <source>
        <dbReference type="EMBL" id="AUN96950.1"/>
    </source>
</evidence>
<dbReference type="PANTHER" id="PTHR47962">
    <property type="entry name" value="ATP-DEPENDENT HELICASE LHR-RELATED-RELATED"/>
    <property type="match status" value="1"/>
</dbReference>
<dbReference type="InterPro" id="IPR001650">
    <property type="entry name" value="Helicase_C-like"/>
</dbReference>
<gene>
    <name evidence="5" type="ORF">C0V70_02270</name>
</gene>
<dbReference type="SUPFAM" id="SSF52540">
    <property type="entry name" value="P-loop containing nucleoside triphosphate hydrolases"/>
    <property type="match status" value="1"/>
</dbReference>
<evidence type="ECO:0000259" key="4">
    <source>
        <dbReference type="PROSITE" id="PS51194"/>
    </source>
</evidence>
<reference evidence="5 6" key="1">
    <citation type="submission" date="2018-01" db="EMBL/GenBank/DDBJ databases">
        <title>Complete genome sequence of Bacteriovorax stolpii DSM12778.</title>
        <authorList>
            <person name="Tang B."/>
            <person name="Chang J."/>
        </authorList>
    </citation>
    <scope>NUCLEOTIDE SEQUENCE [LARGE SCALE GENOMIC DNA]</scope>
    <source>
        <strain evidence="5 6">DSM 12778</strain>
    </source>
</reference>
<dbReference type="GO" id="GO:0003677">
    <property type="term" value="F:DNA binding"/>
    <property type="evidence" value="ECO:0007669"/>
    <property type="project" value="TreeGrafter"/>
</dbReference>
<dbReference type="GO" id="GO:0016887">
    <property type="term" value="F:ATP hydrolysis activity"/>
    <property type="evidence" value="ECO:0007669"/>
    <property type="project" value="TreeGrafter"/>
</dbReference>
<dbReference type="PROSITE" id="PS51192">
    <property type="entry name" value="HELICASE_ATP_BIND_1"/>
    <property type="match status" value="1"/>
</dbReference>
<dbReference type="InterPro" id="IPR014001">
    <property type="entry name" value="Helicase_ATP-bd"/>
</dbReference>
<name>A0A2K9NN69_BACTC</name>
<keyword evidence="1" id="KW-0547">Nucleotide-binding</keyword>
<dbReference type="PROSITE" id="PS51194">
    <property type="entry name" value="HELICASE_CTER"/>
    <property type="match status" value="1"/>
</dbReference>
<evidence type="ECO:0000256" key="1">
    <source>
        <dbReference type="ARBA" id="ARBA00022741"/>
    </source>
</evidence>
<organism evidence="5 6">
    <name type="scientific">Bacteriovorax stolpii</name>
    <name type="common">Bdellovibrio stolpii</name>
    <dbReference type="NCBI Taxonomy" id="960"/>
    <lineage>
        <taxon>Bacteria</taxon>
        <taxon>Pseudomonadati</taxon>
        <taxon>Bdellovibrionota</taxon>
        <taxon>Bacteriovoracia</taxon>
        <taxon>Bacteriovoracales</taxon>
        <taxon>Bacteriovoracaceae</taxon>
        <taxon>Bacteriovorax</taxon>
    </lineage>
</organism>
<accession>A0A2K9NN69</accession>
<evidence type="ECO:0000313" key="6">
    <source>
        <dbReference type="Proteomes" id="UP000235584"/>
    </source>
</evidence>
<evidence type="ECO:0000256" key="2">
    <source>
        <dbReference type="ARBA" id="ARBA00022840"/>
    </source>
</evidence>
<keyword evidence="2" id="KW-0067">ATP-binding</keyword>
<dbReference type="RefSeq" id="WP_102242245.1">
    <property type="nucleotide sequence ID" value="NZ_CP025704.1"/>
</dbReference>
<feature type="domain" description="Helicase ATP-binding" evidence="3">
    <location>
        <begin position="5"/>
        <end position="170"/>
    </location>
</feature>
<dbReference type="PANTHER" id="PTHR47962:SF5">
    <property type="entry name" value="ATP-DEPENDENT HELICASE LHR-RELATED"/>
    <property type="match status" value="1"/>
</dbReference>
<keyword evidence="6" id="KW-1185">Reference proteome</keyword>
<sequence length="341" mass="39563">MKLIPALFFPSCFTLLTAPVASGKTRMVVEFYREEDFKIVYLSPLRALANEVHSNLEKSGEKHIFLAGGETPLEDCLKGFIKAKKSFLVSTMELLSEEFLEELFALEEKVIFVIDEFHLFYYWGQGFRPVLHDRFLAILNCCFPVLAVTATMDQEVMAGLKKDLEYYQDFWIHIDYGNHALHRKPEKQLSFYGMKPAYIQKAFWRELRQKESEHIFLYFCAYRSQVDELTDRANRLGFKALGCVGGEVESFLENVEENKGEIDCIFSTTTLSHGVNLPEIKKVFIDYEVKNYDFWLQMIGRGGRRGSGYEVYTTDRFHTTKKERLKHKAKIVLGDLLGIEI</sequence>
<proteinExistence type="predicted"/>
<dbReference type="GO" id="GO:0005524">
    <property type="term" value="F:ATP binding"/>
    <property type="evidence" value="ECO:0007669"/>
    <property type="project" value="UniProtKB-KW"/>
</dbReference>
<protein>
    <recommendedName>
        <fullName evidence="7">Helicase</fullName>
    </recommendedName>
</protein>
<dbReference type="KEGG" id="bsto:C0V70_02270"/>
<dbReference type="SMART" id="SM00487">
    <property type="entry name" value="DEXDc"/>
    <property type="match status" value="1"/>
</dbReference>
<feature type="domain" description="Helicase C-terminal" evidence="4">
    <location>
        <begin position="206"/>
        <end position="341"/>
    </location>
</feature>
<dbReference type="InterPro" id="IPR052511">
    <property type="entry name" value="ATP-dep_Helicase"/>
</dbReference>
<dbReference type="Gene3D" id="3.40.50.300">
    <property type="entry name" value="P-loop containing nucleotide triphosphate hydrolases"/>
    <property type="match status" value="2"/>
</dbReference>
<dbReference type="InterPro" id="IPR011545">
    <property type="entry name" value="DEAD/DEAH_box_helicase_dom"/>
</dbReference>
<dbReference type="EMBL" id="CP025704">
    <property type="protein sequence ID" value="AUN96950.1"/>
    <property type="molecule type" value="Genomic_DNA"/>
</dbReference>
<evidence type="ECO:0000259" key="3">
    <source>
        <dbReference type="PROSITE" id="PS51192"/>
    </source>
</evidence>
<dbReference type="Pfam" id="PF00271">
    <property type="entry name" value="Helicase_C"/>
    <property type="match status" value="1"/>
</dbReference>
<evidence type="ECO:0008006" key="7">
    <source>
        <dbReference type="Google" id="ProtNLM"/>
    </source>
</evidence>
<dbReference type="Proteomes" id="UP000235584">
    <property type="component" value="Chromosome"/>
</dbReference>